<reference evidence="1" key="2">
    <citation type="submission" date="2022-06" db="UniProtKB">
        <authorList>
            <consortium name="EnsemblMetazoa"/>
        </authorList>
    </citation>
    <scope>IDENTIFICATION</scope>
    <source>
        <strain evidence="1">PS312</strain>
    </source>
</reference>
<organism evidence="1 2">
    <name type="scientific">Pristionchus pacificus</name>
    <name type="common">Parasitic nematode worm</name>
    <dbReference type="NCBI Taxonomy" id="54126"/>
    <lineage>
        <taxon>Eukaryota</taxon>
        <taxon>Metazoa</taxon>
        <taxon>Ecdysozoa</taxon>
        <taxon>Nematoda</taxon>
        <taxon>Chromadorea</taxon>
        <taxon>Rhabditida</taxon>
        <taxon>Rhabditina</taxon>
        <taxon>Diplogasteromorpha</taxon>
        <taxon>Diplogasteroidea</taxon>
        <taxon>Neodiplogasteridae</taxon>
        <taxon>Pristionchus</taxon>
    </lineage>
</organism>
<dbReference type="InterPro" id="IPR001680">
    <property type="entry name" value="WD40_rpt"/>
</dbReference>
<dbReference type="AlphaFoldDB" id="A0A2A6BIK0"/>
<dbReference type="InterPro" id="IPR015943">
    <property type="entry name" value="WD40/YVTN_repeat-like_dom_sf"/>
</dbReference>
<name>A0A2A6BIK0_PRIPA</name>
<evidence type="ECO:0000313" key="1">
    <source>
        <dbReference type="EnsemblMetazoa" id="PPA39873.1"/>
    </source>
</evidence>
<dbReference type="Proteomes" id="UP000005239">
    <property type="component" value="Unassembled WGS sequence"/>
</dbReference>
<proteinExistence type="predicted"/>
<gene>
    <name evidence="1" type="primary">WBGene00278242</name>
</gene>
<dbReference type="SMART" id="SM00320">
    <property type="entry name" value="WD40"/>
    <property type="match status" value="2"/>
</dbReference>
<dbReference type="SUPFAM" id="SSF50978">
    <property type="entry name" value="WD40 repeat-like"/>
    <property type="match status" value="1"/>
</dbReference>
<accession>A0A8R1UWJ4</accession>
<accession>A0A2A6BIK0</accession>
<dbReference type="PROSITE" id="PS50082">
    <property type="entry name" value="WD_REPEATS_2"/>
    <property type="match status" value="1"/>
</dbReference>
<reference evidence="2" key="1">
    <citation type="journal article" date="2008" name="Nat. Genet.">
        <title>The Pristionchus pacificus genome provides a unique perspective on nematode lifestyle and parasitism.</title>
        <authorList>
            <person name="Dieterich C."/>
            <person name="Clifton S.W."/>
            <person name="Schuster L.N."/>
            <person name="Chinwalla A."/>
            <person name="Delehaunty K."/>
            <person name="Dinkelacker I."/>
            <person name="Fulton L."/>
            <person name="Fulton R."/>
            <person name="Godfrey J."/>
            <person name="Minx P."/>
            <person name="Mitreva M."/>
            <person name="Roeseler W."/>
            <person name="Tian H."/>
            <person name="Witte H."/>
            <person name="Yang S.P."/>
            <person name="Wilson R.K."/>
            <person name="Sommer R.J."/>
        </authorList>
    </citation>
    <scope>NUCLEOTIDE SEQUENCE [LARGE SCALE GENOMIC DNA]</scope>
    <source>
        <strain evidence="2">PS312</strain>
    </source>
</reference>
<protein>
    <submittedName>
        <fullName evidence="1">WD40 domain-containing protein</fullName>
    </submittedName>
</protein>
<evidence type="ECO:0000313" key="2">
    <source>
        <dbReference type="Proteomes" id="UP000005239"/>
    </source>
</evidence>
<dbReference type="PANTHER" id="PTHR19920:SF0">
    <property type="entry name" value="CYTOSOLIC IRON-SULFUR PROTEIN ASSEMBLY PROTEIN CIAO1-RELATED"/>
    <property type="match status" value="1"/>
</dbReference>
<sequence>MSSSPHAAETRVSGSGNLLLSCSYDFSIRLYKFDGEDWVTHQHIAYDSRWNCVDCGRALRHQRRGGVRNGKWQKAARCMVAWNNVNGLIAVGGGDESIAQYTGHEGDVNCVSWHLKDSTLLATASDDGSIRLLRLQL</sequence>
<dbReference type="InterPro" id="IPR036322">
    <property type="entry name" value="WD40_repeat_dom_sf"/>
</dbReference>
<dbReference type="OrthoDB" id="284782at2759"/>
<dbReference type="Pfam" id="PF00400">
    <property type="entry name" value="WD40"/>
    <property type="match status" value="2"/>
</dbReference>
<dbReference type="EnsemblMetazoa" id="PPA39873.1">
    <property type="protein sequence ID" value="PPA39873.1"/>
    <property type="gene ID" value="WBGene00278242"/>
</dbReference>
<dbReference type="PROSITE" id="PS50294">
    <property type="entry name" value="WD_REPEATS_REGION"/>
    <property type="match status" value="1"/>
</dbReference>
<dbReference type="PANTHER" id="PTHR19920">
    <property type="entry name" value="WD40 PROTEIN CIAO1"/>
    <property type="match status" value="1"/>
</dbReference>
<dbReference type="Gene3D" id="2.130.10.10">
    <property type="entry name" value="YVTN repeat-like/Quinoprotein amine dehydrogenase"/>
    <property type="match status" value="1"/>
</dbReference>
<keyword evidence="2" id="KW-1185">Reference proteome</keyword>